<comment type="caution">
    <text evidence="2">The sequence shown here is derived from an EMBL/GenBank/DDBJ whole genome shotgun (WGS) entry which is preliminary data.</text>
</comment>
<feature type="region of interest" description="Disordered" evidence="1">
    <location>
        <begin position="67"/>
        <end position="89"/>
    </location>
</feature>
<name>A0A317VF24_ASPEC</name>
<dbReference type="OrthoDB" id="2103397at2759"/>
<reference evidence="2" key="1">
    <citation type="submission" date="2016-12" db="EMBL/GenBank/DDBJ databases">
        <title>The genomes of Aspergillus section Nigri reveals drivers in fungal speciation.</title>
        <authorList>
            <consortium name="DOE Joint Genome Institute"/>
            <person name="Vesth T.C."/>
            <person name="Nybo J."/>
            <person name="Theobald S."/>
            <person name="Brandl J."/>
            <person name="Frisvad J.C."/>
            <person name="Nielsen K.F."/>
            <person name="Lyhne E.K."/>
            <person name="Kogle M.E."/>
            <person name="Kuo A."/>
            <person name="Riley R."/>
            <person name="Clum A."/>
            <person name="Nolan M."/>
            <person name="Lipzen A."/>
            <person name="Salamov A."/>
            <person name="Henrissat B."/>
            <person name="Wiebenga A."/>
            <person name="De vries R.P."/>
            <person name="Grigoriev I.V."/>
            <person name="Mortensen U.H."/>
            <person name="Andersen M.R."/>
            <person name="Baker S.E."/>
        </authorList>
    </citation>
    <scope>NUCLEOTIDE SEQUENCE</scope>
    <source>
        <strain evidence="2">CBS 122712</strain>
    </source>
</reference>
<dbReference type="Proteomes" id="UP000246171">
    <property type="component" value="Unassembled WGS sequence"/>
</dbReference>
<evidence type="ECO:0000256" key="1">
    <source>
        <dbReference type="SAM" id="MobiDB-lite"/>
    </source>
</evidence>
<evidence type="ECO:0000313" key="2">
    <source>
        <dbReference type="EMBL" id="PWY72059.1"/>
    </source>
</evidence>
<dbReference type="GeneID" id="37054761"/>
<protein>
    <submittedName>
        <fullName evidence="2">Uncharacterized protein</fullName>
    </submittedName>
</protein>
<feature type="compositionally biased region" description="Polar residues" evidence="1">
    <location>
        <begin position="75"/>
        <end position="85"/>
    </location>
</feature>
<dbReference type="AlphaFoldDB" id="A0A317VF24"/>
<gene>
    <name evidence="2" type="ORF">BO83DRAFT_389401</name>
</gene>
<evidence type="ECO:0000313" key="3">
    <source>
        <dbReference type="Proteomes" id="UP000246171"/>
    </source>
</evidence>
<dbReference type="RefSeq" id="XP_025387654.1">
    <property type="nucleotide sequence ID" value="XM_025532799.1"/>
</dbReference>
<accession>A0A317VF24</accession>
<dbReference type="VEuPathDB" id="FungiDB:BO83DRAFT_389401"/>
<dbReference type="EMBL" id="MSFU01000014">
    <property type="protein sequence ID" value="PWY72059.1"/>
    <property type="molecule type" value="Genomic_DNA"/>
</dbReference>
<keyword evidence="3" id="KW-1185">Reference proteome</keyword>
<organism evidence="2 3">
    <name type="scientific">Aspergillus eucalypticola (strain CBS 122712 / IBT 29274)</name>
    <dbReference type="NCBI Taxonomy" id="1448314"/>
    <lineage>
        <taxon>Eukaryota</taxon>
        <taxon>Fungi</taxon>
        <taxon>Dikarya</taxon>
        <taxon>Ascomycota</taxon>
        <taxon>Pezizomycotina</taxon>
        <taxon>Eurotiomycetes</taxon>
        <taxon>Eurotiomycetidae</taxon>
        <taxon>Eurotiales</taxon>
        <taxon>Aspergillaceae</taxon>
        <taxon>Aspergillus</taxon>
        <taxon>Aspergillus subgen. Circumdati</taxon>
    </lineage>
</organism>
<proteinExistence type="predicted"/>
<sequence>MALKWSLANSIDSMSLNYACHTQEISPHSTHNPSVGIMSHIPQRVNLSSERAKDFFHFNITYYSRRQSSSTQTTPNHTMGSSQGESDIDYSQEEGDIDYSQDESDINTIQEENVSDQQSRAVKDLLKDSPLAPGCFFLGLKIWHLGRKIKKLTMPVYFESQLSDYALSSTTSTSIRSRVDAILLHTLSVAKKWAQSGQSKHFPTDRTEIPCMLESVKWSYQDDIYMEYAFEGETYSYRLPVDYMLWYGNRENWQANLIVIRAKHQIIDLEGRHSKLALKRTRKKKNMELPVMFPSASSREADSLTI</sequence>